<proteinExistence type="predicted"/>
<protein>
    <submittedName>
        <fullName evidence="1">Uncharacterized protein</fullName>
    </submittedName>
</protein>
<organism evidence="1 2">
    <name type="scientific">Cinnamomum micranthum f. kanehirae</name>
    <dbReference type="NCBI Taxonomy" id="337451"/>
    <lineage>
        <taxon>Eukaryota</taxon>
        <taxon>Viridiplantae</taxon>
        <taxon>Streptophyta</taxon>
        <taxon>Embryophyta</taxon>
        <taxon>Tracheophyta</taxon>
        <taxon>Spermatophyta</taxon>
        <taxon>Magnoliopsida</taxon>
        <taxon>Magnoliidae</taxon>
        <taxon>Laurales</taxon>
        <taxon>Lauraceae</taxon>
        <taxon>Cinnamomum</taxon>
    </lineage>
</organism>
<sequence length="155" mass="18111">MPYKKLSVEDEELHLLAIYVRASKLVGLNYSELYHPYRFGFDQDLPGYVSDNDYEMTNEEININMPYRVFQPEHEVLAMWKRSISNKRANIEEIIKQLTSSKECDVRDENVAIGLVPPGFRLTDNKRNLEEAWDRDDLTPKLKKHGDGPSKPVHF</sequence>
<comment type="caution">
    <text evidence="1">The sequence shown here is derived from an EMBL/GenBank/DDBJ whole genome shotgun (WGS) entry which is preliminary data.</text>
</comment>
<accession>A0A3S3NHM7</accession>
<name>A0A3S3NHM7_9MAGN</name>
<reference evidence="1 2" key="1">
    <citation type="journal article" date="2019" name="Nat. Plants">
        <title>Stout camphor tree genome fills gaps in understanding of flowering plant genome evolution.</title>
        <authorList>
            <person name="Chaw S.M."/>
            <person name="Liu Y.C."/>
            <person name="Wu Y.W."/>
            <person name="Wang H.Y."/>
            <person name="Lin C.I."/>
            <person name="Wu C.S."/>
            <person name="Ke H.M."/>
            <person name="Chang L.Y."/>
            <person name="Hsu C.Y."/>
            <person name="Yang H.T."/>
            <person name="Sudianto E."/>
            <person name="Hsu M.H."/>
            <person name="Wu K.P."/>
            <person name="Wang L.N."/>
            <person name="Leebens-Mack J.H."/>
            <person name="Tsai I.J."/>
        </authorList>
    </citation>
    <scope>NUCLEOTIDE SEQUENCE [LARGE SCALE GENOMIC DNA]</scope>
    <source>
        <strain evidence="2">cv. Chaw 1501</strain>
        <tissue evidence="1">Young leaves</tissue>
    </source>
</reference>
<dbReference type="EMBL" id="QPKB01000003">
    <property type="protein sequence ID" value="RWR79862.1"/>
    <property type="molecule type" value="Genomic_DNA"/>
</dbReference>
<evidence type="ECO:0000313" key="1">
    <source>
        <dbReference type="EMBL" id="RWR79862.1"/>
    </source>
</evidence>
<evidence type="ECO:0000313" key="2">
    <source>
        <dbReference type="Proteomes" id="UP000283530"/>
    </source>
</evidence>
<keyword evidence="2" id="KW-1185">Reference proteome</keyword>
<gene>
    <name evidence="1" type="ORF">CKAN_00846200</name>
</gene>
<dbReference type="OrthoDB" id="1572276at2759"/>
<dbReference type="Proteomes" id="UP000283530">
    <property type="component" value="Unassembled WGS sequence"/>
</dbReference>
<dbReference type="AlphaFoldDB" id="A0A3S3NHM7"/>